<protein>
    <submittedName>
        <fullName evidence="5">Transcriptional regulator</fullName>
    </submittedName>
</protein>
<evidence type="ECO:0000313" key="6">
    <source>
        <dbReference type="Proteomes" id="UP000075573"/>
    </source>
</evidence>
<dbReference type="InterPro" id="IPR018062">
    <property type="entry name" value="HTH_AraC-typ_CS"/>
</dbReference>
<accession>A0A149QWE5</accession>
<evidence type="ECO:0000256" key="3">
    <source>
        <dbReference type="ARBA" id="ARBA00023163"/>
    </source>
</evidence>
<dbReference type="GO" id="GO:0043565">
    <property type="term" value="F:sequence-specific DNA binding"/>
    <property type="evidence" value="ECO:0007669"/>
    <property type="project" value="InterPro"/>
</dbReference>
<dbReference type="PANTHER" id="PTHR43280:SF31">
    <property type="entry name" value="TRANSCRIPTIONAL REGULATORY PROTEIN"/>
    <property type="match status" value="1"/>
</dbReference>
<evidence type="ECO:0000256" key="2">
    <source>
        <dbReference type="ARBA" id="ARBA00023125"/>
    </source>
</evidence>
<dbReference type="InterPro" id="IPR018060">
    <property type="entry name" value="HTH_AraC"/>
</dbReference>
<evidence type="ECO:0000259" key="4">
    <source>
        <dbReference type="PROSITE" id="PS01124"/>
    </source>
</evidence>
<dbReference type="PROSITE" id="PS00041">
    <property type="entry name" value="HTH_ARAC_FAMILY_1"/>
    <property type="match status" value="1"/>
</dbReference>
<dbReference type="Gene3D" id="1.10.10.60">
    <property type="entry name" value="Homeodomain-like"/>
    <property type="match status" value="1"/>
</dbReference>
<keyword evidence="2" id="KW-0238">DNA-binding</keyword>
<dbReference type="Proteomes" id="UP000075573">
    <property type="component" value="Unassembled WGS sequence"/>
</dbReference>
<dbReference type="InterPro" id="IPR020449">
    <property type="entry name" value="Tscrpt_reg_AraC-type_HTH"/>
</dbReference>
<dbReference type="GO" id="GO:0003700">
    <property type="term" value="F:DNA-binding transcription factor activity"/>
    <property type="evidence" value="ECO:0007669"/>
    <property type="project" value="InterPro"/>
</dbReference>
<dbReference type="SMART" id="SM00342">
    <property type="entry name" value="HTH_ARAC"/>
    <property type="match status" value="1"/>
</dbReference>
<dbReference type="PANTHER" id="PTHR43280">
    <property type="entry name" value="ARAC-FAMILY TRANSCRIPTIONAL REGULATOR"/>
    <property type="match status" value="1"/>
</dbReference>
<dbReference type="Pfam" id="PF12833">
    <property type="entry name" value="HTH_18"/>
    <property type="match status" value="1"/>
</dbReference>
<evidence type="ECO:0000256" key="1">
    <source>
        <dbReference type="ARBA" id="ARBA00023015"/>
    </source>
</evidence>
<gene>
    <name evidence="5" type="ORF">AD929_05780</name>
</gene>
<dbReference type="PATRIC" id="fig|442.7.peg.521"/>
<comment type="caution">
    <text evidence="5">The sequence shown here is derived from an EMBL/GenBank/DDBJ whole genome shotgun (WGS) entry which is preliminary data.</text>
</comment>
<dbReference type="PRINTS" id="PR00032">
    <property type="entry name" value="HTHARAC"/>
</dbReference>
<keyword evidence="1" id="KW-0805">Transcription regulation</keyword>
<proteinExistence type="predicted"/>
<dbReference type="RefSeq" id="WP_062495134.1">
    <property type="nucleotide sequence ID" value="NZ_LHZB01000108.1"/>
</dbReference>
<dbReference type="AlphaFoldDB" id="A0A149QWE5"/>
<name>A0A149QWE5_9PROT</name>
<feature type="domain" description="HTH araC/xylS-type" evidence="4">
    <location>
        <begin position="174"/>
        <end position="275"/>
    </location>
</feature>
<reference evidence="5 6" key="1">
    <citation type="submission" date="2015-06" db="EMBL/GenBank/DDBJ databases">
        <title>Improved classification and identification of acetic acid bacteria using matrix-assisted laser desorption/ionization time-of-flight mass spectrometry; Gluconobacter nephelii and Gluconobacter uchimurae are later heterotypic synonyms of Gluconobacter japonicus and Gluconobacter oxydans, respectively.</title>
        <authorList>
            <person name="Li L."/>
            <person name="Cleenwerck I."/>
            <person name="De Vuyst L."/>
            <person name="Vandamme P."/>
        </authorList>
    </citation>
    <scope>NUCLEOTIDE SEQUENCE [LARGE SCALE GENOMIC DNA]</scope>
    <source>
        <strain evidence="5 6">LMG 1764</strain>
    </source>
</reference>
<dbReference type="PROSITE" id="PS01124">
    <property type="entry name" value="HTH_ARAC_FAMILY_2"/>
    <property type="match status" value="1"/>
</dbReference>
<dbReference type="EMBL" id="LHZB01000108">
    <property type="protein sequence ID" value="KXV01626.1"/>
    <property type="molecule type" value="Genomic_DNA"/>
</dbReference>
<sequence length="297" mass="32842">MTESPRGSLNAQRIIPLATLAAPPRGMDPIVVRLSTALSTAIAEILKQERAVLVLSRQSTGRLYLDQHQFSTLTTPPPVEPTADVFLLSVTRSALLRYLPMLAGLPPLSFNMEKGPGAFLLSAGSMLEAGVLEGTIPQTRQRLMQHVTDLLITTILDCLELEVSVAGRRRHRQKHIRHYIETRLHEHDLTPQSIAEASGISTRALYQLFDGEEGAVAGWILNRRLERIHADLTNPTHDALPIAQIALNHGFRNAAHFSRRFRQKFGASPREIRQRSALRLGRLEQTGSSGRGQSGRG</sequence>
<evidence type="ECO:0000313" key="5">
    <source>
        <dbReference type="EMBL" id="KXV01626.1"/>
    </source>
</evidence>
<organism evidence="5 6">
    <name type="scientific">Gluconobacter potus</name>
    <dbReference type="NCBI Taxonomy" id="2724927"/>
    <lineage>
        <taxon>Bacteria</taxon>
        <taxon>Pseudomonadati</taxon>
        <taxon>Pseudomonadota</taxon>
        <taxon>Alphaproteobacteria</taxon>
        <taxon>Acetobacterales</taxon>
        <taxon>Acetobacteraceae</taxon>
        <taxon>Gluconobacter</taxon>
    </lineage>
</organism>
<dbReference type="InterPro" id="IPR009057">
    <property type="entry name" value="Homeodomain-like_sf"/>
</dbReference>
<dbReference type="SUPFAM" id="SSF46689">
    <property type="entry name" value="Homeodomain-like"/>
    <property type="match status" value="1"/>
</dbReference>
<keyword evidence="3" id="KW-0804">Transcription</keyword>